<evidence type="ECO:0000256" key="1">
    <source>
        <dbReference type="ARBA" id="ARBA00001933"/>
    </source>
</evidence>
<evidence type="ECO:0000256" key="3">
    <source>
        <dbReference type="ARBA" id="ARBA00022793"/>
    </source>
</evidence>
<dbReference type="SUPFAM" id="SSF53383">
    <property type="entry name" value="PLP-dependent transferases"/>
    <property type="match status" value="1"/>
</dbReference>
<keyword evidence="7" id="KW-1185">Reference proteome</keyword>
<dbReference type="RefSeq" id="WP_380057398.1">
    <property type="nucleotide sequence ID" value="NZ_JBHLTC010000053.1"/>
</dbReference>
<evidence type="ECO:0000256" key="4">
    <source>
        <dbReference type="ARBA" id="ARBA00022898"/>
    </source>
</evidence>
<dbReference type="InterPro" id="IPR021115">
    <property type="entry name" value="Pyridoxal-P_BS"/>
</dbReference>
<accession>A0ABV6QXN3</accession>
<dbReference type="EMBL" id="JBHLTC010000053">
    <property type="protein sequence ID" value="MFC0629394.1"/>
    <property type="molecule type" value="Genomic_DNA"/>
</dbReference>
<name>A0ABV6QXN3_9ACTN</name>
<dbReference type="InterPro" id="IPR015422">
    <property type="entry name" value="PyrdxlP-dep_Trfase_small"/>
</dbReference>
<evidence type="ECO:0000256" key="2">
    <source>
        <dbReference type="ARBA" id="ARBA00009533"/>
    </source>
</evidence>
<dbReference type="Gene3D" id="3.40.640.10">
    <property type="entry name" value="Type I PLP-dependent aspartate aminotransferase-like (Major domain)"/>
    <property type="match status" value="1"/>
</dbReference>
<proteinExistence type="inferred from homology"/>
<sequence length="794" mass="86812">MDDVQLRNTERGASYRRQLRHRSQAVTNLSRPALEMRLYRALANGHADEFCLLLSHLDESYPTDPERVQAAYQMLAARGSVGAIEQIAEATGISAVLSEDAAQRAYGVLAASARIEAIDYVEQISTTSPRFAPADVQFGFRFALRSRRYAALPKLSRISGVVPDFSENEVAQAIERACEDSDFQGVEFFFEAIGRTVSLSGYRRHVERVLQLGRLGEIPSMIRLFEDFDVESITPQLYVSLAGSTDSRAVRFAYLNAPSLEALGQLAHDAFHIAEATDDTELRAVLVERYGVSGESGQRSDEVHGASPASAVEDLDPAAATLARRDSVASGPCRDAAKMHVLDEELFDAVFRYLDRRIHLDPPPLDRPGSRHQIEAALHGLINAAGNDPVQVLETFTKHIAPTVISADSPRFFAFAPNAPTKAALLFDMIVACSSLQGISWLEAAGVVAAEEQALRFLTTLTGMPIRTRGCFVSGGTQAALAALVVARDIAEGQSCATGARRALRVAVSDQTHASLINTARAIGADPIVVPTLTGRLTGETLLEALHSLPRSDLVIAAVGSAGTTNAGQVDDLQGIADVCKEHNIWFHVDAAFGGAALLSDDCRTKFAGIQHADSVVIDPHKWFFAPYDCAALLYRNPELARKVHTQDAPYLDAIHDDGEWNPSDLAHHCSRRARGLPFWFSLAVHGTDAYRAAVERGCWLARQAARMVDHEPHLELALEPELCVVLFRRKGWEKSDYLRWAHDLLHRQLGFVTPTTWRGRPAARMAFVHPGTTTEIVAEVIASTRRDRNQPTS</sequence>
<evidence type="ECO:0000256" key="5">
    <source>
        <dbReference type="ARBA" id="ARBA00023239"/>
    </source>
</evidence>
<dbReference type="PROSITE" id="PS00392">
    <property type="entry name" value="DDC_GAD_HDC_YDC"/>
    <property type="match status" value="1"/>
</dbReference>
<dbReference type="InterPro" id="IPR015421">
    <property type="entry name" value="PyrdxlP-dep_Trfase_major"/>
</dbReference>
<dbReference type="Pfam" id="PF00282">
    <property type="entry name" value="Pyridoxal_deC"/>
    <property type="match status" value="1"/>
</dbReference>
<evidence type="ECO:0000313" key="6">
    <source>
        <dbReference type="EMBL" id="MFC0629394.1"/>
    </source>
</evidence>
<reference evidence="6 7" key="1">
    <citation type="submission" date="2024-09" db="EMBL/GenBank/DDBJ databases">
        <authorList>
            <person name="Sun Q."/>
            <person name="Mori K."/>
        </authorList>
    </citation>
    <scope>NUCLEOTIDE SEQUENCE [LARGE SCALE GENOMIC DNA]</scope>
    <source>
        <strain evidence="6 7">CGMCC 1.15906</strain>
    </source>
</reference>
<dbReference type="InterPro" id="IPR015424">
    <property type="entry name" value="PyrdxlP-dep_Trfase"/>
</dbReference>
<comment type="similarity">
    <text evidence="2">Belongs to the group II decarboxylase family.</text>
</comment>
<keyword evidence="3" id="KW-0210">Decarboxylase</keyword>
<comment type="cofactor">
    <cofactor evidence="1">
        <name>pyridoxal 5'-phosphate</name>
        <dbReference type="ChEBI" id="CHEBI:597326"/>
    </cofactor>
</comment>
<comment type="caution">
    <text evidence="6">The sequence shown here is derived from an EMBL/GenBank/DDBJ whole genome shotgun (WGS) entry which is preliminary data.</text>
</comment>
<dbReference type="InterPro" id="IPR010977">
    <property type="entry name" value="Aromatic_deC"/>
</dbReference>
<dbReference type="Proteomes" id="UP001589890">
    <property type="component" value="Unassembled WGS sequence"/>
</dbReference>
<gene>
    <name evidence="6" type="ORF">ACFFGN_35340</name>
</gene>
<dbReference type="Gene3D" id="3.90.1150.10">
    <property type="entry name" value="Aspartate Aminotransferase, domain 1"/>
    <property type="match status" value="1"/>
</dbReference>
<evidence type="ECO:0000313" key="7">
    <source>
        <dbReference type="Proteomes" id="UP001589890"/>
    </source>
</evidence>
<keyword evidence="5" id="KW-0456">Lyase</keyword>
<keyword evidence="4" id="KW-0663">Pyridoxal phosphate</keyword>
<protein>
    <submittedName>
        <fullName evidence="6">Pyridoxal phosphate-dependent decarboxylase family protein</fullName>
    </submittedName>
</protein>
<dbReference type="InterPro" id="IPR002129">
    <property type="entry name" value="PyrdxlP-dep_de-COase"/>
</dbReference>
<dbReference type="PRINTS" id="PR00800">
    <property type="entry name" value="YHDCRBOXLASE"/>
</dbReference>
<organism evidence="6 7">
    <name type="scientific">Kribbella deserti</name>
    <dbReference type="NCBI Taxonomy" id="1926257"/>
    <lineage>
        <taxon>Bacteria</taxon>
        <taxon>Bacillati</taxon>
        <taxon>Actinomycetota</taxon>
        <taxon>Actinomycetes</taxon>
        <taxon>Propionibacteriales</taxon>
        <taxon>Kribbellaceae</taxon>
        <taxon>Kribbella</taxon>
    </lineage>
</organism>
<dbReference type="PANTHER" id="PTHR11999:SF70">
    <property type="entry name" value="MIP05841P"/>
    <property type="match status" value="1"/>
</dbReference>
<dbReference type="PANTHER" id="PTHR11999">
    <property type="entry name" value="GROUP II PYRIDOXAL-5-PHOSPHATE DECARBOXYLASE"/>
    <property type="match status" value="1"/>
</dbReference>